<dbReference type="CDD" id="cd04677">
    <property type="entry name" value="NUDIX_Hydrolase"/>
    <property type="match status" value="1"/>
</dbReference>
<evidence type="ECO:0000313" key="5">
    <source>
        <dbReference type="EMBL" id="ACG62766.1"/>
    </source>
</evidence>
<proteinExistence type="inferred from homology"/>
<comment type="cofactor">
    <cofactor evidence="1">
        <name>Mg(2+)</name>
        <dbReference type="ChEBI" id="CHEBI:18420"/>
    </cofactor>
</comment>
<evidence type="ECO:0000313" key="6">
    <source>
        <dbReference type="Proteomes" id="UP000001873"/>
    </source>
</evidence>
<name>B4U449_STREM</name>
<accession>B4U449</accession>
<dbReference type="Pfam" id="PF00293">
    <property type="entry name" value="NUDIX"/>
    <property type="match status" value="1"/>
</dbReference>
<dbReference type="Proteomes" id="UP000001873">
    <property type="component" value="Chromosome"/>
</dbReference>
<reference evidence="5 6" key="1">
    <citation type="journal article" date="2008" name="PLoS ONE">
        <title>Genome sequence of a lancefield group C Streptococcus zooepidemicus strain causing epidemic nephritis: new information about an old disease.</title>
        <authorList>
            <person name="Beres S.B."/>
            <person name="Sesso R."/>
            <person name="Pinto S.W.L."/>
            <person name="Hoe N.P."/>
            <person name="Porcella S.F."/>
            <person name="Deleo F.R."/>
            <person name="Musser J.M."/>
        </authorList>
    </citation>
    <scope>NUCLEOTIDE SEQUENCE [LARGE SCALE GENOMIC DNA]</scope>
    <source>
        <strain evidence="5 6">MGCS10565</strain>
    </source>
</reference>
<feature type="domain" description="Nudix hydrolase" evidence="4">
    <location>
        <begin position="40"/>
        <end position="175"/>
    </location>
</feature>
<dbReference type="AlphaFoldDB" id="B4U449"/>
<sequence length="181" mass="20614">MAKKQQLRQLTGFHLMMAMKGVTLTQDYISYIRSKVGHDKVILTFAGGILANAEGKVLLQLRADKKTWAIPGGAMELGESSAETCRREFYEETGITVEPLRLLNVYTNFEEIYPNGDKVQTIVMLYEVIAKTDKAITDYQNDETLRLGYFSREEIAELSSISDKHRLMLAEYFADEFQMGH</sequence>
<dbReference type="PANTHER" id="PTHR43046">
    <property type="entry name" value="GDP-MANNOSE MANNOSYL HYDROLASE"/>
    <property type="match status" value="1"/>
</dbReference>
<dbReference type="EMBL" id="CP001129">
    <property type="protein sequence ID" value="ACG62766.1"/>
    <property type="molecule type" value="Genomic_DNA"/>
</dbReference>
<keyword evidence="2 3" id="KW-0378">Hydrolase</keyword>
<dbReference type="InterPro" id="IPR020476">
    <property type="entry name" value="Nudix_hydrolase"/>
</dbReference>
<dbReference type="InterPro" id="IPR020084">
    <property type="entry name" value="NUDIX_hydrolase_CS"/>
</dbReference>
<evidence type="ECO:0000256" key="3">
    <source>
        <dbReference type="RuleBase" id="RU003476"/>
    </source>
</evidence>
<comment type="similarity">
    <text evidence="3">Belongs to the Nudix hydrolase family.</text>
</comment>
<dbReference type="PROSITE" id="PS51462">
    <property type="entry name" value="NUDIX"/>
    <property type="match status" value="1"/>
</dbReference>
<dbReference type="InterPro" id="IPR000086">
    <property type="entry name" value="NUDIX_hydrolase_dom"/>
</dbReference>
<dbReference type="InterPro" id="IPR015797">
    <property type="entry name" value="NUDIX_hydrolase-like_dom_sf"/>
</dbReference>
<dbReference type="PANTHER" id="PTHR43046:SF2">
    <property type="entry name" value="8-OXO-DGTP DIPHOSPHATASE-RELATED"/>
    <property type="match status" value="1"/>
</dbReference>
<evidence type="ECO:0000256" key="2">
    <source>
        <dbReference type="ARBA" id="ARBA00022801"/>
    </source>
</evidence>
<dbReference type="Gene3D" id="3.90.79.10">
    <property type="entry name" value="Nucleoside Triphosphate Pyrophosphohydrolase"/>
    <property type="match status" value="1"/>
</dbReference>
<dbReference type="GO" id="GO:0016787">
    <property type="term" value="F:hydrolase activity"/>
    <property type="evidence" value="ECO:0007669"/>
    <property type="project" value="UniProtKB-KW"/>
</dbReference>
<dbReference type="PRINTS" id="PR00502">
    <property type="entry name" value="NUDIXFAMILY"/>
</dbReference>
<dbReference type="HOGENOM" id="CLU_037162_7_0_9"/>
<organism evidence="5 6">
    <name type="scientific">Streptococcus equi subsp. zooepidemicus (strain MGCS10565)</name>
    <dbReference type="NCBI Taxonomy" id="552526"/>
    <lineage>
        <taxon>Bacteria</taxon>
        <taxon>Bacillati</taxon>
        <taxon>Bacillota</taxon>
        <taxon>Bacilli</taxon>
        <taxon>Lactobacillales</taxon>
        <taxon>Streptococcaceae</taxon>
        <taxon>Streptococcus</taxon>
    </lineage>
</organism>
<evidence type="ECO:0000259" key="4">
    <source>
        <dbReference type="PROSITE" id="PS51462"/>
    </source>
</evidence>
<dbReference type="PROSITE" id="PS00893">
    <property type="entry name" value="NUDIX_BOX"/>
    <property type="match status" value="1"/>
</dbReference>
<dbReference type="SUPFAM" id="SSF55811">
    <property type="entry name" value="Nudix"/>
    <property type="match status" value="1"/>
</dbReference>
<protein>
    <submittedName>
        <fullName evidence="5">MutT/nudix family protein</fullName>
    </submittedName>
</protein>
<dbReference type="KEGG" id="sez:Sez_1432"/>
<evidence type="ECO:0000256" key="1">
    <source>
        <dbReference type="ARBA" id="ARBA00001946"/>
    </source>
</evidence>
<gene>
    <name evidence="5" type="ordered locus">Sez_1432</name>
</gene>